<feature type="domain" description="HTH iclR-type" evidence="4">
    <location>
        <begin position="9"/>
        <end position="76"/>
    </location>
</feature>
<keyword evidence="8" id="KW-1185">Reference proteome</keyword>
<comment type="caution">
    <text evidence="6">The sequence shown here is derived from an EMBL/GenBank/DDBJ whole genome shotgun (WGS) entry which is preliminary data.</text>
</comment>
<dbReference type="SUPFAM" id="SSF46785">
    <property type="entry name" value="Winged helix' DNA-binding domain"/>
    <property type="match status" value="1"/>
</dbReference>
<dbReference type="InterPro" id="IPR029016">
    <property type="entry name" value="GAF-like_dom_sf"/>
</dbReference>
<dbReference type="AlphaFoldDB" id="A0A1A9FNS3"/>
<keyword evidence="1" id="KW-0805">Transcription regulation</keyword>
<dbReference type="Pfam" id="PF01614">
    <property type="entry name" value="IclR_C"/>
    <property type="match status" value="1"/>
</dbReference>
<dbReference type="InterPro" id="IPR036390">
    <property type="entry name" value="WH_DNA-bd_sf"/>
</dbReference>
<dbReference type="GO" id="GO:0003677">
    <property type="term" value="F:DNA binding"/>
    <property type="evidence" value="ECO:0007669"/>
    <property type="project" value="UniProtKB-KW"/>
</dbReference>
<evidence type="ECO:0000259" key="4">
    <source>
        <dbReference type="PROSITE" id="PS51077"/>
    </source>
</evidence>
<dbReference type="PROSITE" id="PS51078">
    <property type="entry name" value="ICLR_ED"/>
    <property type="match status" value="1"/>
</dbReference>
<dbReference type="PROSITE" id="PS51077">
    <property type="entry name" value="HTH_ICLR"/>
    <property type="match status" value="1"/>
</dbReference>
<keyword evidence="2" id="KW-0238">DNA-binding</keyword>
<evidence type="ECO:0000256" key="3">
    <source>
        <dbReference type="ARBA" id="ARBA00023163"/>
    </source>
</evidence>
<reference evidence="7 8" key="1">
    <citation type="submission" date="2017-07" db="EMBL/GenBank/DDBJ databases">
        <title>Phylogenetic study on the rhizospheric bacterium Ochrobactrum sp. A44.</title>
        <authorList>
            <person name="Krzyzanowska D.M."/>
            <person name="Ossowicki A."/>
            <person name="Rajewska M."/>
            <person name="Maciag T."/>
            <person name="Kaczynski Z."/>
            <person name="Czerwicka M."/>
            <person name="Jafra S."/>
        </authorList>
    </citation>
    <scope>NUCLEOTIDE SEQUENCE [LARGE SCALE GENOMIC DNA]</scope>
    <source>
        <strain evidence="7 8">CCUG 30717</strain>
    </source>
</reference>
<evidence type="ECO:0000313" key="8">
    <source>
        <dbReference type="Proteomes" id="UP000216188"/>
    </source>
</evidence>
<dbReference type="Gene3D" id="1.10.10.10">
    <property type="entry name" value="Winged helix-like DNA-binding domain superfamily/Winged helix DNA-binding domain"/>
    <property type="match status" value="1"/>
</dbReference>
<reference evidence="6 9" key="2">
    <citation type="submission" date="2018-11" db="EMBL/GenBank/DDBJ databases">
        <title>Genome sequencing and analysis.</title>
        <authorList>
            <person name="Huang Y.-T."/>
        </authorList>
    </citation>
    <scope>NUCLEOTIDE SEQUENCE [LARGE SCALE GENOMIC DNA]</scope>
    <source>
        <strain evidence="6 9">SHIN</strain>
    </source>
</reference>
<dbReference type="GO" id="GO:0045892">
    <property type="term" value="P:negative regulation of DNA-templated transcription"/>
    <property type="evidence" value="ECO:0007669"/>
    <property type="project" value="TreeGrafter"/>
</dbReference>
<dbReference type="GO" id="GO:0003700">
    <property type="term" value="F:DNA-binding transcription factor activity"/>
    <property type="evidence" value="ECO:0007669"/>
    <property type="project" value="TreeGrafter"/>
</dbReference>
<sequence length="263" mass="28748">MNIENNGEVKSAVRVLEILEFLARAHKPVTLKAIVAELGYPKSSTFNLLATLVARAYVVRDDTESYKIHDAFRNGPGWCSGSDAYLIATAQPIMDAMRDNEGETVFLGARRKDGRVKLLAKSASHQVVRFDSDLTGSDPAYCTAMGRILLAHWQPEKTASYLAKERIIPLTDKTVIDRVQIRRIIDAARENGYAICDEEAVIGGSGVAAPVFDASGEVIATLNMATISSRFTACRQRMIDAVIKHAAELSARLGHKPSTTDKQ</sequence>
<evidence type="ECO:0000256" key="1">
    <source>
        <dbReference type="ARBA" id="ARBA00023015"/>
    </source>
</evidence>
<evidence type="ECO:0000256" key="2">
    <source>
        <dbReference type="ARBA" id="ARBA00023125"/>
    </source>
</evidence>
<dbReference type="GeneID" id="93111590"/>
<dbReference type="Pfam" id="PF09339">
    <property type="entry name" value="HTH_IclR"/>
    <property type="match status" value="1"/>
</dbReference>
<dbReference type="PANTHER" id="PTHR30136">
    <property type="entry name" value="HELIX-TURN-HELIX TRANSCRIPTIONAL REGULATOR, ICLR FAMILY"/>
    <property type="match status" value="1"/>
</dbReference>
<proteinExistence type="predicted"/>
<keyword evidence="3" id="KW-0804">Transcription</keyword>
<dbReference type="InterPro" id="IPR014757">
    <property type="entry name" value="Tscrpt_reg_IclR_C"/>
</dbReference>
<dbReference type="SUPFAM" id="SSF55781">
    <property type="entry name" value="GAF domain-like"/>
    <property type="match status" value="1"/>
</dbReference>
<dbReference type="Gene3D" id="3.30.450.40">
    <property type="match status" value="1"/>
</dbReference>
<feature type="domain" description="IclR-ED" evidence="5">
    <location>
        <begin position="70"/>
        <end position="255"/>
    </location>
</feature>
<dbReference type="Proteomes" id="UP000216188">
    <property type="component" value="Unassembled WGS sequence"/>
</dbReference>
<dbReference type="InterPro" id="IPR050707">
    <property type="entry name" value="HTH_MetabolicPath_Reg"/>
</dbReference>
<gene>
    <name evidence="7" type="ORF">CEV34_3948</name>
    <name evidence="6" type="ORF">EHE22_08065</name>
</gene>
<dbReference type="InterPro" id="IPR036388">
    <property type="entry name" value="WH-like_DNA-bd_sf"/>
</dbReference>
<name>A0A1A9FNS3_9HYPH</name>
<dbReference type="KEGG" id="ops:A8A54_10475"/>
<evidence type="ECO:0000313" key="9">
    <source>
        <dbReference type="Proteomes" id="UP000526233"/>
    </source>
</evidence>
<evidence type="ECO:0000313" key="7">
    <source>
        <dbReference type="EMBL" id="OYR23202.1"/>
    </source>
</evidence>
<dbReference type="EMBL" id="NNRM01000041">
    <property type="protein sequence ID" value="OYR23202.1"/>
    <property type="molecule type" value="Genomic_DNA"/>
</dbReference>
<organism evidence="6 9">
    <name type="scientific">Brucella pseudogrignonensis</name>
    <dbReference type="NCBI Taxonomy" id="419475"/>
    <lineage>
        <taxon>Bacteria</taxon>
        <taxon>Pseudomonadati</taxon>
        <taxon>Pseudomonadota</taxon>
        <taxon>Alphaproteobacteria</taxon>
        <taxon>Hyphomicrobiales</taxon>
        <taxon>Brucellaceae</taxon>
        <taxon>Brucella/Ochrobactrum group</taxon>
        <taxon>Brucella</taxon>
    </lineage>
</organism>
<dbReference type="STRING" id="419475.A8A54_10475"/>
<evidence type="ECO:0000313" key="6">
    <source>
        <dbReference type="EMBL" id="NNV20377.1"/>
    </source>
</evidence>
<accession>A0A1A9FNS3</accession>
<protein>
    <submittedName>
        <fullName evidence="7">Bacterial transcriptional regulator family protein</fullName>
    </submittedName>
    <submittedName>
        <fullName evidence="6">IclR family transcriptional regulator</fullName>
    </submittedName>
</protein>
<evidence type="ECO:0000259" key="5">
    <source>
        <dbReference type="PROSITE" id="PS51078"/>
    </source>
</evidence>
<dbReference type="EMBL" id="PKQI01000001">
    <property type="protein sequence ID" value="NNV20377.1"/>
    <property type="molecule type" value="Genomic_DNA"/>
</dbReference>
<dbReference type="InterPro" id="IPR005471">
    <property type="entry name" value="Tscrpt_reg_IclR_N"/>
</dbReference>
<dbReference type="Proteomes" id="UP000526233">
    <property type="component" value="Unassembled WGS sequence"/>
</dbReference>
<dbReference type="RefSeq" id="WP_007877701.1">
    <property type="nucleotide sequence ID" value="NZ_CAXURC020000002.1"/>
</dbReference>
<dbReference type="SMART" id="SM00346">
    <property type="entry name" value="HTH_ICLR"/>
    <property type="match status" value="1"/>
</dbReference>
<dbReference type="PANTHER" id="PTHR30136:SF24">
    <property type="entry name" value="HTH-TYPE TRANSCRIPTIONAL REPRESSOR ALLR"/>
    <property type="match status" value="1"/>
</dbReference>
<dbReference type="OrthoDB" id="6811967at2"/>